<evidence type="ECO:0000256" key="3">
    <source>
        <dbReference type="ARBA" id="ARBA00022630"/>
    </source>
</evidence>
<dbReference type="Gene3D" id="3.50.50.60">
    <property type="entry name" value="FAD/NAD(P)-binding domain"/>
    <property type="match status" value="2"/>
</dbReference>
<dbReference type="AlphaFoldDB" id="A0A5M9JQ90"/>
<evidence type="ECO:0000256" key="1">
    <source>
        <dbReference type="ARBA" id="ARBA00001974"/>
    </source>
</evidence>
<evidence type="ECO:0000256" key="6">
    <source>
        <dbReference type="ARBA" id="ARBA00023002"/>
    </source>
</evidence>
<keyword evidence="5" id="KW-0521">NADP</keyword>
<keyword evidence="9" id="KW-1185">Reference proteome</keyword>
<protein>
    <recommendedName>
        <fullName evidence="10">FAD/NAD(P)-binding domain-containing protein</fullName>
    </recommendedName>
</protein>
<dbReference type="SUPFAM" id="SSF51905">
    <property type="entry name" value="FAD/NAD(P)-binding domain"/>
    <property type="match status" value="1"/>
</dbReference>
<organism evidence="8 9">
    <name type="scientific">Monilinia fructicola</name>
    <name type="common">Brown rot fungus</name>
    <name type="synonym">Ciboria fructicola</name>
    <dbReference type="NCBI Taxonomy" id="38448"/>
    <lineage>
        <taxon>Eukaryota</taxon>
        <taxon>Fungi</taxon>
        <taxon>Dikarya</taxon>
        <taxon>Ascomycota</taxon>
        <taxon>Pezizomycotina</taxon>
        <taxon>Leotiomycetes</taxon>
        <taxon>Helotiales</taxon>
        <taxon>Sclerotiniaceae</taxon>
        <taxon>Monilinia</taxon>
    </lineage>
</organism>
<dbReference type="PANTHER" id="PTHR43098:SF3">
    <property type="entry name" value="L-ORNITHINE N(5)-MONOOXYGENASE-RELATED"/>
    <property type="match status" value="1"/>
</dbReference>
<dbReference type="GO" id="GO:0004497">
    <property type="term" value="F:monooxygenase activity"/>
    <property type="evidence" value="ECO:0007669"/>
    <property type="project" value="UniProtKB-KW"/>
</dbReference>
<sequence length="556" mass="63024">MFVSNSLDALIVGAGFAGLYQLHSLRKLGYSCKIVEEAGGMGGVWYWNNYPGARVDTHVPIYEFGFDNLPKDFIWTERFPGRSDLLRYFDYLDKKLDLSKDVVFNTKLIRAEFDTNTSRWNATTSTGYTCNCKFLILCTGALTKHFIPDFKGIDLYKGTIHHTGRWPQEGVPTAGKKVATIQEIGPVVSHLTVFQRTPNICLPMRQRILTESEQTISKADGTYDEIYKTRPKTFAGFDYEFINRNCIEDTPEKRREVFEKLWAEGGFRPWLGAYVDIVFNKESNDEAYNFWAEKCRERITDPKKKDLLAPLLENQIHTFGTKRPSLEQNFYEVCNQENVDIIDILETPIETFTERGIRMTNGKEYQFDIIVLATGYDALTGTFTGIDIVGTDGRTIAEKWKDGIETYLGMTMANFPNLFMTYGPQAPTAFANGTVMAEVQGSFITRIIHDLSTQSPPISTIEPLPSSEATWHAKITELASPSLFLNTKGWYINSNIPGKHVEMSIYLGGVPKFIEELEKSLEGDRGAWVFDKYSKRDEGEEKLGTVREALAETGDD</sequence>
<evidence type="ECO:0000256" key="2">
    <source>
        <dbReference type="ARBA" id="ARBA00010139"/>
    </source>
</evidence>
<comment type="cofactor">
    <cofactor evidence="1">
        <name>FAD</name>
        <dbReference type="ChEBI" id="CHEBI:57692"/>
    </cofactor>
</comment>
<evidence type="ECO:0008006" key="10">
    <source>
        <dbReference type="Google" id="ProtNLM"/>
    </source>
</evidence>
<dbReference type="EMBL" id="VICG01000006">
    <property type="protein sequence ID" value="KAA8570820.1"/>
    <property type="molecule type" value="Genomic_DNA"/>
</dbReference>
<evidence type="ECO:0000313" key="9">
    <source>
        <dbReference type="Proteomes" id="UP000322873"/>
    </source>
</evidence>
<gene>
    <name evidence="8" type="ORF">EYC84_000212</name>
</gene>
<dbReference type="InterPro" id="IPR036188">
    <property type="entry name" value="FAD/NAD-bd_sf"/>
</dbReference>
<comment type="caution">
    <text evidence="8">The sequence shown here is derived from an EMBL/GenBank/DDBJ whole genome shotgun (WGS) entry which is preliminary data.</text>
</comment>
<dbReference type="PANTHER" id="PTHR43098">
    <property type="entry name" value="L-ORNITHINE N(5)-MONOOXYGENASE-RELATED"/>
    <property type="match status" value="1"/>
</dbReference>
<dbReference type="Pfam" id="PF13450">
    <property type="entry name" value="NAD_binding_8"/>
    <property type="match status" value="1"/>
</dbReference>
<reference evidence="8 9" key="1">
    <citation type="submission" date="2019-06" db="EMBL/GenBank/DDBJ databases">
        <title>Genome Sequence of the Brown Rot Fungal Pathogen Monilinia fructicola.</title>
        <authorList>
            <person name="De Miccolis Angelini R.M."/>
            <person name="Landi L."/>
            <person name="Abate D."/>
            <person name="Pollastro S."/>
            <person name="Romanazzi G."/>
            <person name="Faretra F."/>
        </authorList>
    </citation>
    <scope>NUCLEOTIDE SEQUENCE [LARGE SCALE GENOMIC DNA]</scope>
    <source>
        <strain evidence="8 9">Mfrc123</strain>
    </source>
</reference>
<evidence type="ECO:0000313" key="8">
    <source>
        <dbReference type="EMBL" id="KAA8570820.1"/>
    </source>
</evidence>
<dbReference type="VEuPathDB" id="FungiDB:MFRU_011g01220"/>
<keyword evidence="3" id="KW-0285">Flavoprotein</keyword>
<evidence type="ECO:0000256" key="4">
    <source>
        <dbReference type="ARBA" id="ARBA00022827"/>
    </source>
</evidence>
<accession>A0A5M9JQ90</accession>
<comment type="similarity">
    <text evidence="2">Belongs to the FAD-binding monooxygenase family.</text>
</comment>
<dbReference type="Proteomes" id="UP000322873">
    <property type="component" value="Unassembled WGS sequence"/>
</dbReference>
<name>A0A5M9JQ90_MONFR</name>
<dbReference type="InterPro" id="IPR050775">
    <property type="entry name" value="FAD-binding_Monooxygenases"/>
</dbReference>
<keyword evidence="6" id="KW-0560">Oxidoreductase</keyword>
<keyword evidence="7" id="KW-0503">Monooxygenase</keyword>
<evidence type="ECO:0000256" key="5">
    <source>
        <dbReference type="ARBA" id="ARBA00022857"/>
    </source>
</evidence>
<keyword evidence="4" id="KW-0274">FAD</keyword>
<evidence type="ECO:0000256" key="7">
    <source>
        <dbReference type="ARBA" id="ARBA00023033"/>
    </source>
</evidence>
<proteinExistence type="inferred from homology"/>